<dbReference type="PANTHER" id="PTHR36928">
    <property type="entry name" value="PHOSPHATASE YCDX-RELATED"/>
    <property type="match status" value="1"/>
</dbReference>
<proteinExistence type="inferred from homology"/>
<dbReference type="InterPro" id="IPR050243">
    <property type="entry name" value="PHP_phosphatase"/>
</dbReference>
<dbReference type="NCBIfam" id="NF006702">
    <property type="entry name" value="PRK09248.1"/>
    <property type="match status" value="1"/>
</dbReference>
<dbReference type="Proteomes" id="UP001056255">
    <property type="component" value="Chromosome II"/>
</dbReference>
<feature type="binding site" evidence="4">
    <location>
        <position position="74"/>
    </location>
    <ligand>
        <name>Zn(2+)</name>
        <dbReference type="ChEBI" id="CHEBI:29105"/>
        <label>1</label>
    </ligand>
</feature>
<evidence type="ECO:0000256" key="4">
    <source>
        <dbReference type="HAMAP-Rule" id="MF_01561"/>
    </source>
</evidence>
<evidence type="ECO:0000256" key="3">
    <source>
        <dbReference type="ARBA" id="ARBA00022833"/>
    </source>
</evidence>
<dbReference type="InterPro" id="IPR004013">
    <property type="entry name" value="PHP_dom"/>
</dbReference>
<evidence type="ECO:0000313" key="6">
    <source>
        <dbReference type="EMBL" id="USH04896.1"/>
    </source>
</evidence>
<dbReference type="Pfam" id="PF02811">
    <property type="entry name" value="PHP"/>
    <property type="match status" value="1"/>
</dbReference>
<keyword evidence="7" id="KW-1185">Reference proteome</keyword>
<feature type="binding site" evidence="4">
    <location>
        <position position="132"/>
    </location>
    <ligand>
        <name>Zn(2+)</name>
        <dbReference type="ChEBI" id="CHEBI:29105"/>
        <label>3</label>
    </ligand>
</feature>
<dbReference type="SUPFAM" id="SSF89550">
    <property type="entry name" value="PHP domain-like"/>
    <property type="match status" value="1"/>
</dbReference>
<dbReference type="CDD" id="cd07437">
    <property type="entry name" value="PHP_HisPPase_Ycdx_like"/>
    <property type="match status" value="1"/>
</dbReference>
<evidence type="ECO:0000259" key="5">
    <source>
        <dbReference type="SMART" id="SM00481"/>
    </source>
</evidence>
<feature type="binding site" evidence="4">
    <location>
        <position position="16"/>
    </location>
    <ligand>
        <name>Zn(2+)</name>
        <dbReference type="ChEBI" id="CHEBI:29105"/>
        <label>2</label>
    </ligand>
</feature>
<comment type="cofactor">
    <cofactor evidence="4">
        <name>Zn(2+)</name>
        <dbReference type="ChEBI" id="CHEBI:29105"/>
    </cofactor>
    <text evidence="4">Binds 3 Zn(2+) ions per subunit.</text>
</comment>
<feature type="domain" description="Polymerase/histidinol phosphatase N-terminal" evidence="5">
    <location>
        <begin position="5"/>
        <end position="79"/>
    </location>
</feature>
<dbReference type="SMART" id="SM00481">
    <property type="entry name" value="POLIIIAc"/>
    <property type="match status" value="1"/>
</dbReference>
<feature type="binding site" evidence="4">
    <location>
        <position position="74"/>
    </location>
    <ligand>
        <name>Zn(2+)</name>
        <dbReference type="ChEBI" id="CHEBI:29105"/>
        <label>3</label>
    </ligand>
</feature>
<dbReference type="InterPro" id="IPR003141">
    <property type="entry name" value="Pol/His_phosphatase_N"/>
</dbReference>
<sequence>MKLVADTHTHTVASGHAYSTIMENAVQAKSAGLSYLCVTDHASTMPGAPHHWHFVNQRVIPDFLSGVRIVRGVEANIMNSNGDLDMPAYVYASMEWVNASLHEAVFRAQTEEAHTQAMIGAMETQLIDAIAHPGNPNYPIDAEAVVTAAAKHGVAIELNNSSLNGSRKGSEPYCLSIAALAKEKGAFVTTGSDAHFAIDIGNLSSVLTMIKKVGLSEEQVITSSSDRFQSFQGYRFAVRKKRVEELSRKSVNLHCK</sequence>
<comment type="similarity">
    <text evidence="4">Belongs to the PHP family.</text>
</comment>
<feature type="binding site" evidence="4">
    <location>
        <position position="195"/>
    </location>
    <ligand>
        <name>Zn(2+)</name>
        <dbReference type="ChEBI" id="CHEBI:29105"/>
        <label>2</label>
    </ligand>
</feature>
<organism evidence="6 7">
    <name type="scientific">Grimontia kaedaensis</name>
    <dbReference type="NCBI Taxonomy" id="2872157"/>
    <lineage>
        <taxon>Bacteria</taxon>
        <taxon>Pseudomonadati</taxon>
        <taxon>Pseudomonadota</taxon>
        <taxon>Gammaproteobacteria</taxon>
        <taxon>Vibrionales</taxon>
        <taxon>Vibrionaceae</taxon>
        <taxon>Grimontia</taxon>
    </lineage>
</organism>
<reference evidence="6" key="1">
    <citation type="submission" date="2021-08" db="EMBL/GenBank/DDBJ databases">
        <authorList>
            <person name="Sakaguchi M."/>
            <person name="Kikuchi T."/>
            <person name="Urbanczyk H."/>
        </authorList>
    </citation>
    <scope>NUCLEOTIDE SEQUENCE</scope>
    <source>
        <strain evidence="6">020920N</strain>
    </source>
</reference>
<feature type="binding site" evidence="4">
    <location>
        <position position="41"/>
    </location>
    <ligand>
        <name>Zn(2+)</name>
        <dbReference type="ChEBI" id="CHEBI:29105"/>
        <label>2</label>
    </ligand>
</feature>
<dbReference type="HAMAP" id="MF_01561">
    <property type="entry name" value="YcdX_phosphat"/>
    <property type="match status" value="1"/>
</dbReference>
<gene>
    <name evidence="6" type="ORF">K6Q96_24665</name>
</gene>
<name>A0ABY4X0X5_9GAMM</name>
<feature type="binding site" evidence="4">
    <location>
        <position position="102"/>
    </location>
    <ligand>
        <name>Zn(2+)</name>
        <dbReference type="ChEBI" id="CHEBI:29105"/>
        <label>3</label>
    </ligand>
</feature>
<keyword evidence="3 4" id="KW-0862">Zinc</keyword>
<dbReference type="InterPro" id="IPR016195">
    <property type="entry name" value="Pol/histidinol_Pase-like"/>
</dbReference>
<feature type="binding site" evidence="4">
    <location>
        <position position="193"/>
    </location>
    <ligand>
        <name>Zn(2+)</name>
        <dbReference type="ChEBI" id="CHEBI:29105"/>
        <label>1</label>
    </ligand>
</feature>
<keyword evidence="2 4" id="KW-0378">Hydrolase</keyword>
<dbReference type="PANTHER" id="PTHR36928:SF1">
    <property type="entry name" value="PHOSPHATASE YCDX-RELATED"/>
    <property type="match status" value="1"/>
</dbReference>
<dbReference type="RefSeq" id="WP_251881149.1">
    <property type="nucleotide sequence ID" value="NZ_CP082276.1"/>
</dbReference>
<dbReference type="EMBL" id="CP082276">
    <property type="protein sequence ID" value="USH04896.1"/>
    <property type="molecule type" value="Genomic_DNA"/>
</dbReference>
<protein>
    <submittedName>
        <fullName evidence="6">Phosphatase</fullName>
    </submittedName>
</protein>
<dbReference type="Gene3D" id="3.20.20.140">
    <property type="entry name" value="Metal-dependent hydrolases"/>
    <property type="match status" value="1"/>
</dbReference>
<feature type="binding site" evidence="4">
    <location>
        <position position="10"/>
    </location>
    <ligand>
        <name>Zn(2+)</name>
        <dbReference type="ChEBI" id="CHEBI:29105"/>
        <label>1</label>
    </ligand>
</feature>
<evidence type="ECO:0000313" key="7">
    <source>
        <dbReference type="Proteomes" id="UP001056255"/>
    </source>
</evidence>
<keyword evidence="1 4" id="KW-0479">Metal-binding</keyword>
<evidence type="ECO:0000256" key="2">
    <source>
        <dbReference type="ARBA" id="ARBA00022801"/>
    </source>
</evidence>
<accession>A0ABY4X0X5</accession>
<dbReference type="InterPro" id="IPR023710">
    <property type="entry name" value="Phosphatase_YcdX_put"/>
</dbReference>
<feature type="binding site" evidence="4">
    <location>
        <position position="8"/>
    </location>
    <ligand>
        <name>Zn(2+)</name>
        <dbReference type="ChEBI" id="CHEBI:29105"/>
        <label>1</label>
    </ligand>
</feature>
<evidence type="ECO:0000256" key="1">
    <source>
        <dbReference type="ARBA" id="ARBA00022723"/>
    </source>
</evidence>